<gene>
    <name evidence="2" type="ORF">PDEL0327_LOCUS396</name>
</gene>
<evidence type="ECO:0000313" key="2">
    <source>
        <dbReference type="EMBL" id="CAD8728765.1"/>
    </source>
</evidence>
<accession>A0A7S0TB35</accession>
<sequence>MMEISPTHSPIRVLPVSRPQHQREQEQVHPVSRKTTRPKSPSQKIPRNHSSRSIDIPSANQYEYEMDENGHPKPDMTGHTCFSYRTMQKQYEKDTQRMLERIQKSRSFETSQTNLQQQQQLSTSINDIAQRSVSLMDLASIADEASRNCYYDGGFDDGFYIGDEGCDENVGSCLDHLRQMNQPFEDDQDEIFELDL</sequence>
<reference evidence="2" key="1">
    <citation type="submission" date="2021-01" db="EMBL/GenBank/DDBJ databases">
        <authorList>
            <person name="Corre E."/>
            <person name="Pelletier E."/>
            <person name="Niang G."/>
            <person name="Scheremetjew M."/>
            <person name="Finn R."/>
            <person name="Kale V."/>
            <person name="Holt S."/>
            <person name="Cochrane G."/>
            <person name="Meng A."/>
            <person name="Brown T."/>
            <person name="Cohen L."/>
        </authorList>
    </citation>
    <scope>NUCLEOTIDE SEQUENCE</scope>
    <source>
        <strain evidence="2">B596</strain>
    </source>
</reference>
<name>A0A7S0TB35_9STRA</name>
<evidence type="ECO:0000256" key="1">
    <source>
        <dbReference type="SAM" id="MobiDB-lite"/>
    </source>
</evidence>
<feature type="region of interest" description="Disordered" evidence="1">
    <location>
        <begin position="1"/>
        <end position="57"/>
    </location>
</feature>
<proteinExistence type="predicted"/>
<dbReference type="AlphaFoldDB" id="A0A7S0TB35"/>
<protein>
    <submittedName>
        <fullName evidence="2">Uncharacterized protein</fullName>
    </submittedName>
</protein>
<dbReference type="EMBL" id="HBFG01000530">
    <property type="protein sequence ID" value="CAD8728765.1"/>
    <property type="molecule type" value="Transcribed_RNA"/>
</dbReference>
<organism evidence="2">
    <name type="scientific">Pseudo-nitzschia delicatissima</name>
    <dbReference type="NCBI Taxonomy" id="44447"/>
    <lineage>
        <taxon>Eukaryota</taxon>
        <taxon>Sar</taxon>
        <taxon>Stramenopiles</taxon>
        <taxon>Ochrophyta</taxon>
        <taxon>Bacillariophyta</taxon>
        <taxon>Bacillariophyceae</taxon>
        <taxon>Bacillariophycidae</taxon>
        <taxon>Bacillariales</taxon>
        <taxon>Bacillariaceae</taxon>
        <taxon>Pseudo-nitzschia</taxon>
    </lineage>
</organism>